<gene>
    <name evidence="3" type="ORF">SCHPADRAFT_274159</name>
</gene>
<dbReference type="InParanoid" id="A0A0H2S0H3"/>
<dbReference type="InterPro" id="IPR045340">
    <property type="entry name" value="DUF6533"/>
</dbReference>
<evidence type="ECO:0000256" key="1">
    <source>
        <dbReference type="SAM" id="Phobius"/>
    </source>
</evidence>
<evidence type="ECO:0000313" key="4">
    <source>
        <dbReference type="Proteomes" id="UP000053477"/>
    </source>
</evidence>
<dbReference type="Proteomes" id="UP000053477">
    <property type="component" value="Unassembled WGS sequence"/>
</dbReference>
<protein>
    <recommendedName>
        <fullName evidence="2">DUF6533 domain-containing protein</fullName>
    </recommendedName>
</protein>
<dbReference type="Pfam" id="PF20151">
    <property type="entry name" value="DUF6533"/>
    <property type="match status" value="1"/>
</dbReference>
<feature type="transmembrane region" description="Helical" evidence="1">
    <location>
        <begin position="261"/>
        <end position="278"/>
    </location>
</feature>
<feature type="transmembrane region" description="Helical" evidence="1">
    <location>
        <begin position="131"/>
        <end position="153"/>
    </location>
</feature>
<evidence type="ECO:0000313" key="3">
    <source>
        <dbReference type="EMBL" id="KLO15273.1"/>
    </source>
</evidence>
<evidence type="ECO:0000259" key="2">
    <source>
        <dbReference type="Pfam" id="PF20151"/>
    </source>
</evidence>
<keyword evidence="1" id="KW-1133">Transmembrane helix</keyword>
<dbReference type="OrthoDB" id="2802397at2759"/>
<dbReference type="AlphaFoldDB" id="A0A0H2S0H3"/>
<proteinExistence type="predicted"/>
<accession>A0A0H2S0H3</accession>
<dbReference type="EMBL" id="KQ085932">
    <property type="protein sequence ID" value="KLO15273.1"/>
    <property type="molecule type" value="Genomic_DNA"/>
</dbReference>
<keyword evidence="1" id="KW-0472">Membrane</keyword>
<feature type="transmembrane region" description="Helical" evidence="1">
    <location>
        <begin position="98"/>
        <end position="119"/>
    </location>
</feature>
<organism evidence="3 4">
    <name type="scientific">Schizopora paradoxa</name>
    <dbReference type="NCBI Taxonomy" id="27342"/>
    <lineage>
        <taxon>Eukaryota</taxon>
        <taxon>Fungi</taxon>
        <taxon>Dikarya</taxon>
        <taxon>Basidiomycota</taxon>
        <taxon>Agaricomycotina</taxon>
        <taxon>Agaricomycetes</taxon>
        <taxon>Hymenochaetales</taxon>
        <taxon>Schizoporaceae</taxon>
        <taxon>Schizopora</taxon>
    </lineage>
</organism>
<feature type="transmembrane region" description="Helical" evidence="1">
    <location>
        <begin position="165"/>
        <end position="188"/>
    </location>
</feature>
<feature type="domain" description="DUF6533" evidence="2">
    <location>
        <begin position="66"/>
        <end position="109"/>
    </location>
</feature>
<reference evidence="3 4" key="1">
    <citation type="submission" date="2015-04" db="EMBL/GenBank/DDBJ databases">
        <title>Complete genome sequence of Schizopora paradoxa KUC8140, a cosmopolitan wood degrader in East Asia.</title>
        <authorList>
            <consortium name="DOE Joint Genome Institute"/>
            <person name="Min B."/>
            <person name="Park H."/>
            <person name="Jang Y."/>
            <person name="Kim J.-J."/>
            <person name="Kim K.H."/>
            <person name="Pangilinan J."/>
            <person name="Lipzen A."/>
            <person name="Riley R."/>
            <person name="Grigoriev I.V."/>
            <person name="Spatafora J.W."/>
            <person name="Choi I.-G."/>
        </authorList>
    </citation>
    <scope>NUCLEOTIDE SEQUENCE [LARGE SCALE GENOMIC DNA]</scope>
    <source>
        <strain evidence="3 4">KUC8140</strain>
    </source>
</reference>
<feature type="transmembrane region" description="Helical" evidence="1">
    <location>
        <begin position="218"/>
        <end position="240"/>
    </location>
</feature>
<keyword evidence="4" id="KW-1185">Reference proteome</keyword>
<name>A0A0H2S0H3_9AGAM</name>
<keyword evidence="1" id="KW-0812">Transmembrane</keyword>
<feature type="transmembrane region" description="Helical" evidence="1">
    <location>
        <begin position="58"/>
        <end position="77"/>
    </location>
</feature>
<sequence length="370" mass="41726">MILSSLKAFQGGQPCDSTRPCNPSSCAPPWIRVIGGEGLSASSMSNQPESLPPQDAEYIRLFHNAIVSAAALVLYEYTLTLRNEIRFMWNRRLSFGKVMFFVNRYLPILTVFLHIYTYLLISQSVENTCQILVDLSAVLVYINSIVNMMVLFARAYAVWFLDARIQFILAATLVVGIGGSAYVLRIFVRGATLVPLNNLPYSEYRQGCNVYFADSIEWINYALLIILEMLALTLLIIKSVNNYRHLHSTNAVLRVMIEDGIGYFVCSIAVSAANMAILCRTTVRSQSRSAEYVGPVLKMIFLSYFYEYFCCCTLSNATHGRLWAPLLINVFRLQGVLESILCNRLLLHVFDVCEAQKRHVVPESISMESL</sequence>